<dbReference type="InterPro" id="IPR006830">
    <property type="entry name" value="InvH"/>
</dbReference>
<accession>A0A0K0HDV1</accession>
<name>A0A0K0HDV1_SALBC</name>
<dbReference type="eggNOG" id="ENOG5031T59">
    <property type="taxonomic scope" value="Bacteria"/>
</dbReference>
<dbReference type="GeneID" id="44981528"/>
<protein>
    <submittedName>
        <fullName evidence="1">Cell adherance/invasion protein</fullName>
    </submittedName>
</protein>
<dbReference type="RefSeq" id="WP_000715087.1">
    <property type="nucleotide sequence ID" value="NC_015761.1"/>
</dbReference>
<gene>
    <name evidence="1" type="primary">invH</name>
    <name evidence="1" type="ordered locus">SBG_2520</name>
</gene>
<dbReference type="Pfam" id="PF04741">
    <property type="entry name" value="InvH"/>
    <property type="match status" value="1"/>
</dbReference>
<proteinExistence type="predicted"/>
<dbReference type="PROSITE" id="PS51257">
    <property type="entry name" value="PROKAR_LIPOPROTEIN"/>
    <property type="match status" value="1"/>
</dbReference>
<dbReference type="Proteomes" id="UP000000289">
    <property type="component" value="Chromosome"/>
</dbReference>
<dbReference type="KEGG" id="sbg:SBG_2520"/>
<evidence type="ECO:0000313" key="2">
    <source>
        <dbReference type="Proteomes" id="UP000000289"/>
    </source>
</evidence>
<sequence length="147" mass="16815">MKKFYSCLPVFFLIGCAQVPSLSSISTPAQQSETQKEQQANADSIDECMSLPYVPSELAKNKTLSNQNTDNSASKNDKISSSIFCEKYKKTKEQAFTFFQEHPEYMRSKENEEQLMTEFKNVLLDPRNKNLSIYQTLLAAHERLQAL</sequence>
<dbReference type="AlphaFoldDB" id="A0A0K0HDV1"/>
<evidence type="ECO:0000313" key="1">
    <source>
        <dbReference type="EMBL" id="CCC31576.1"/>
    </source>
</evidence>
<dbReference type="EMBL" id="FR877557">
    <property type="protein sequence ID" value="CCC31576.1"/>
    <property type="molecule type" value="Genomic_DNA"/>
</dbReference>
<reference evidence="1 2" key="1">
    <citation type="journal article" date="2011" name="PLoS Pathog.">
        <title>Salmonella bongori provides insights into the evolution of the Salmonellae.</title>
        <authorList>
            <person name="Fookes M."/>
            <person name="Schroeder G.N."/>
            <person name="Langridge G.C."/>
            <person name="Blondel C.J."/>
            <person name="Mammina C."/>
            <person name="Connor T.R."/>
            <person name="Seth-Smith H."/>
            <person name="Vernikos G.S."/>
            <person name="Robinson K.S."/>
            <person name="Sanders M."/>
            <person name="Petty N.K."/>
            <person name="Kingsley R.A."/>
            <person name="Baumler A.J."/>
            <person name="Nuccio S.P."/>
            <person name="Contreras I."/>
            <person name="Santiviago C.A."/>
            <person name="Maskell D."/>
            <person name="Barrow P."/>
            <person name="Humphrey T."/>
            <person name="Nastasi A."/>
            <person name="Roberts M."/>
            <person name="Frankel G."/>
            <person name="Parkhill J."/>
            <person name="Dougan G."/>
            <person name="Thomson N.R."/>
        </authorList>
    </citation>
    <scope>NUCLEOTIDE SEQUENCE [LARGE SCALE GENOMIC DNA]</scope>
    <source>
        <strain evidence="2">ATCC 43975 / DSM 13772 / NCTC 12419</strain>
    </source>
</reference>
<organism evidence="1 2">
    <name type="scientific">Salmonella bongori (strain ATCC 43975 / DSM 13772 / NCTC 12419)</name>
    <dbReference type="NCBI Taxonomy" id="218493"/>
    <lineage>
        <taxon>Bacteria</taxon>
        <taxon>Pseudomonadati</taxon>
        <taxon>Pseudomonadota</taxon>
        <taxon>Gammaproteobacteria</taxon>
        <taxon>Enterobacterales</taxon>
        <taxon>Enterobacteriaceae</taxon>
        <taxon>Salmonella</taxon>
    </lineage>
</organism>